<dbReference type="AlphaFoldDB" id="A0A2W4XM01"/>
<evidence type="ECO:0000313" key="2">
    <source>
        <dbReference type="Proteomes" id="UP000249794"/>
    </source>
</evidence>
<comment type="caution">
    <text evidence="1">The sequence shown here is derived from an EMBL/GenBank/DDBJ whole genome shotgun (WGS) entry which is preliminary data.</text>
</comment>
<gene>
    <name evidence="1" type="ORF">DCF15_10490</name>
</gene>
<reference evidence="2" key="1">
    <citation type="submission" date="2018-04" db="EMBL/GenBank/DDBJ databases">
        <authorList>
            <person name="Cornet L."/>
        </authorList>
    </citation>
    <scope>NUCLEOTIDE SEQUENCE [LARGE SCALE GENOMIC DNA]</scope>
</reference>
<dbReference type="Proteomes" id="UP000249794">
    <property type="component" value="Unassembled WGS sequence"/>
</dbReference>
<name>A0A2W4XM01_9CYAN</name>
<proteinExistence type="predicted"/>
<sequence length="244" mass="25503">MSAYPPAFTKYGEKYAQQTARLLQSAQKILTCGLFGSLLGGGWPQAPAAAQVPSADLHCYVQSPEGVQYDLSALCPGFAESQAVVLQTGDVQVTLRWNTADDLDLYVRDPFNDEVSYFNPAIASGGQLDIDANAGCAERMAAPVENIFWPTGGGAPGNYVVRVELFSHCGAEVPISFTLDTLIRGEVQTRTGNVSASQTSVSFPFTFPAAAAANPAASGASSTASVVPRLAPSAQTLPPVPTGR</sequence>
<organism evidence="1 2">
    <name type="scientific">Phormidesmis priestleyi</name>
    <dbReference type="NCBI Taxonomy" id="268141"/>
    <lineage>
        <taxon>Bacteria</taxon>
        <taxon>Bacillati</taxon>
        <taxon>Cyanobacteriota</taxon>
        <taxon>Cyanophyceae</taxon>
        <taxon>Leptolyngbyales</taxon>
        <taxon>Leptolyngbyaceae</taxon>
        <taxon>Phormidesmis</taxon>
    </lineage>
</organism>
<dbReference type="EMBL" id="QBMP01000095">
    <property type="protein sequence ID" value="PZO55439.1"/>
    <property type="molecule type" value="Genomic_DNA"/>
</dbReference>
<accession>A0A2W4XM01</accession>
<reference evidence="1 2" key="2">
    <citation type="submission" date="2018-06" db="EMBL/GenBank/DDBJ databases">
        <title>Metagenomic assembly of (sub)arctic Cyanobacteria and their associated microbiome from non-axenic cultures.</title>
        <authorList>
            <person name="Baurain D."/>
        </authorList>
    </citation>
    <scope>NUCLEOTIDE SEQUENCE [LARGE SCALE GENOMIC DNA]</scope>
    <source>
        <strain evidence="1">ULC027bin1</strain>
    </source>
</reference>
<protein>
    <submittedName>
        <fullName evidence="1">Uncharacterized protein</fullName>
    </submittedName>
</protein>
<evidence type="ECO:0000313" key="1">
    <source>
        <dbReference type="EMBL" id="PZO55439.1"/>
    </source>
</evidence>